<dbReference type="STRING" id="156889.Mmc1_2019"/>
<dbReference type="Pfam" id="PF12686">
    <property type="entry name" value="DUF3800"/>
    <property type="match status" value="1"/>
</dbReference>
<evidence type="ECO:0000313" key="2">
    <source>
        <dbReference type="Proteomes" id="UP000002586"/>
    </source>
</evidence>
<evidence type="ECO:0000313" key="1">
    <source>
        <dbReference type="EMBL" id="ABK44520.1"/>
    </source>
</evidence>
<name>A0L977_MAGMM</name>
<protein>
    <recommendedName>
        <fullName evidence="3">DUF3800 domain-containing protein</fullName>
    </recommendedName>
</protein>
<dbReference type="Proteomes" id="UP000002586">
    <property type="component" value="Chromosome"/>
</dbReference>
<dbReference type="AlphaFoldDB" id="A0L977"/>
<reference evidence="1 2" key="2">
    <citation type="journal article" date="2012" name="Int. J. Syst. Evol. Microbiol.">
        <title>Magnetococcus marinus gen. nov., sp. nov., a marine, magnetotactic bacterium that represents a novel lineage (Magnetococcaceae fam. nov.; Magnetococcales ord. nov.) at the base of the Alphaproteobacteria.</title>
        <authorList>
            <person name="Bazylinski D.A."/>
            <person name="Williams T.J."/>
            <person name="Lefevre C.T."/>
            <person name="Berg R.J."/>
            <person name="Zhang C.L."/>
            <person name="Bowser S.S."/>
            <person name="Dean A.J."/>
            <person name="Beveridge T.J."/>
        </authorList>
    </citation>
    <scope>NUCLEOTIDE SEQUENCE [LARGE SCALE GENOMIC DNA]</scope>
    <source>
        <strain evidence="2">ATCC BAA-1437 / JCM 17883 / MC-1</strain>
    </source>
</reference>
<reference evidence="2" key="1">
    <citation type="journal article" date="2009" name="Appl. Environ. Microbiol.">
        <title>Complete genome sequence of the chemolithoautotrophic marine magnetotactic coccus strain MC-1.</title>
        <authorList>
            <person name="Schubbe S."/>
            <person name="Williams T.J."/>
            <person name="Xie G."/>
            <person name="Kiss H.E."/>
            <person name="Brettin T.S."/>
            <person name="Martinez D."/>
            <person name="Ross C.A."/>
            <person name="Schuler D."/>
            <person name="Cox B.L."/>
            <person name="Nealson K.H."/>
            <person name="Bazylinski D.A."/>
        </authorList>
    </citation>
    <scope>NUCLEOTIDE SEQUENCE [LARGE SCALE GENOMIC DNA]</scope>
    <source>
        <strain evidence="2">ATCC BAA-1437 / JCM 17883 / MC-1</strain>
    </source>
</reference>
<dbReference type="EMBL" id="CP000471">
    <property type="protein sequence ID" value="ABK44520.1"/>
    <property type="molecule type" value="Genomic_DNA"/>
</dbReference>
<organism evidence="1 2">
    <name type="scientific">Magnetococcus marinus (strain ATCC BAA-1437 / JCM 17883 / MC-1)</name>
    <dbReference type="NCBI Taxonomy" id="156889"/>
    <lineage>
        <taxon>Bacteria</taxon>
        <taxon>Pseudomonadati</taxon>
        <taxon>Pseudomonadota</taxon>
        <taxon>Magnetococcia</taxon>
        <taxon>Magnetococcales</taxon>
        <taxon>Magnetococcaceae</taxon>
        <taxon>Magnetococcus</taxon>
    </lineage>
</organism>
<keyword evidence="2" id="KW-1185">Reference proteome</keyword>
<dbReference type="eggNOG" id="ENOG502Z8AJ">
    <property type="taxonomic scope" value="Bacteria"/>
</dbReference>
<dbReference type="RefSeq" id="WP_011713655.1">
    <property type="nucleotide sequence ID" value="NC_008576.1"/>
</dbReference>
<evidence type="ECO:0008006" key="3">
    <source>
        <dbReference type="Google" id="ProtNLM"/>
    </source>
</evidence>
<accession>A0L977</accession>
<sequence length="232" mass="26894">MEFDVYCDESRPDLLTSQHPKGTYVAIGSLWIETLQRKTCKDAIHSLRDTYRVGGEFKWQKVSPSRVEFYKALIDWFMGQGASVRFRCILIRHDQINWQLHSDDRELGFYKFYYQLLHHWVLDFNRYSVFCDYKSNRLMDRPETLRRCLSSANLSSDILRVQPVRSEESVLIQAADVLTGAVSAKFNKGLAENGAKSQLIEHLENRLGHPLTPTVRGEKKFNIFAIDLGGGW</sequence>
<dbReference type="KEGG" id="mgm:Mmc1_2019"/>
<gene>
    <name evidence="1" type="ordered locus">Mmc1_2019</name>
</gene>
<dbReference type="HOGENOM" id="CLU_096362_0_0_5"/>
<dbReference type="InterPro" id="IPR024524">
    <property type="entry name" value="DUF3800"/>
</dbReference>
<dbReference type="OrthoDB" id="9799211at2"/>
<proteinExistence type="predicted"/>